<dbReference type="AlphaFoldDB" id="A0A668VJF4"/>
<protein>
    <recommendedName>
        <fullName evidence="4">ODAD1 central coiled coil region domain-containing protein</fullName>
    </recommendedName>
</protein>
<dbReference type="InterPro" id="IPR049258">
    <property type="entry name" value="ODAD1_CC"/>
</dbReference>
<proteinExistence type="predicted"/>
<keyword evidence="1 2" id="KW-0175">Coiled coil</keyword>
<dbReference type="GeneID" id="116317465"/>
<evidence type="ECO:0000256" key="2">
    <source>
        <dbReference type="SAM" id="Coils"/>
    </source>
</evidence>
<dbReference type="Ensembl" id="ENSOABT00000051918.2">
    <property type="protein sequence ID" value="ENSOABP00000050623.1"/>
    <property type="gene ID" value="ENSOABG00000022572.2"/>
</dbReference>
<dbReference type="PANTHER" id="PTHR46518">
    <property type="entry name" value="COILED-COIL DOMAIN-CONTAINING PROTEIN 151"/>
    <property type="match status" value="1"/>
</dbReference>
<reference evidence="5" key="1">
    <citation type="submission" date="2025-08" db="UniProtKB">
        <authorList>
            <consortium name="Ensembl"/>
        </authorList>
    </citation>
    <scope>IDENTIFICATION</scope>
</reference>
<dbReference type="Pfam" id="PF21773">
    <property type="entry name" value="ODAD1_CC"/>
    <property type="match status" value="1"/>
</dbReference>
<evidence type="ECO:0000313" key="6">
    <source>
        <dbReference type="Proteomes" id="UP000472276"/>
    </source>
</evidence>
<feature type="compositionally biased region" description="Basic and acidic residues" evidence="3">
    <location>
        <begin position="506"/>
        <end position="524"/>
    </location>
</feature>
<gene>
    <name evidence="5" type="primary">LOC116317465</name>
</gene>
<reference evidence="5" key="2">
    <citation type="submission" date="2025-09" db="UniProtKB">
        <authorList>
            <consortium name="Ensembl"/>
        </authorList>
    </citation>
    <scope>IDENTIFICATION</scope>
</reference>
<name>A0A668VJF4_OREAU</name>
<feature type="coiled-coil region" evidence="2">
    <location>
        <begin position="155"/>
        <end position="406"/>
    </location>
</feature>
<sequence>MKHPKVTAMAAEHITGLKRKIRLLEVERKACYDRHEAAIMKNQELIHQLREDNRRLHRKLAGAHARDEQVIRAAFQNRARERESYRNKSVKEIIETLDECVLSHRKRFNALKHGTEIYERHHEELKMEYRRMKPEHSAAPPGLRTLKKEENAMNLRVLENSLEKSQFKCKEAENIMIDYLKLKSHLQDESLAYQSQLDSLQAEILKHREELRSLQVVNTDSQLSKEAAKAELQQEEELLHKECKEREQVIASYRKKVDERKAQAAKVERRVQRAAVQLDELSSEVQHSTTRMLAEEEKDISTAEEAFRRIKEATGITNIQELEEHFTSQKETRRHLERRQEENEEVLLQLKEQKELLEQQFEEMKYSGEAKLFSHQQTLQEREQQLQAEQQRCDEAEERLDWLVKTLGAVRHGVEHLADNLQHISLDEHTVPNMHPDSEDFVVLGLMAQCEQKLESLQKELEGKDVAAIMKEMLEKEFYVRIEGKLPEHSTQVKPPEDQAQDPYSDEDKSDKDGAHVISREALKRQSQLIVDSNSKRKAQKKRKGKF</sequence>
<evidence type="ECO:0000313" key="5">
    <source>
        <dbReference type="Ensembl" id="ENSOABP00000050623.1"/>
    </source>
</evidence>
<dbReference type="GO" id="GO:0035253">
    <property type="term" value="C:ciliary rootlet"/>
    <property type="evidence" value="ECO:0007669"/>
    <property type="project" value="TreeGrafter"/>
</dbReference>
<dbReference type="Proteomes" id="UP000472276">
    <property type="component" value="Unassembled WGS sequence"/>
</dbReference>
<evidence type="ECO:0000259" key="4">
    <source>
        <dbReference type="Pfam" id="PF21773"/>
    </source>
</evidence>
<dbReference type="RefSeq" id="XP_031592100.1">
    <property type="nucleotide sequence ID" value="XM_031736240.2"/>
</dbReference>
<evidence type="ECO:0000256" key="3">
    <source>
        <dbReference type="SAM" id="MobiDB-lite"/>
    </source>
</evidence>
<dbReference type="InterPro" id="IPR033192">
    <property type="entry name" value="ODAD3"/>
</dbReference>
<dbReference type="KEGG" id="oau:116317465"/>
<dbReference type="GO" id="GO:0003341">
    <property type="term" value="P:cilium movement"/>
    <property type="evidence" value="ECO:0007669"/>
    <property type="project" value="InterPro"/>
</dbReference>
<dbReference type="OMA" id="VIQEWKS"/>
<organism evidence="5 6">
    <name type="scientific">Oreochromis aureus</name>
    <name type="common">Israeli tilapia</name>
    <name type="synonym">Chromis aureus</name>
    <dbReference type="NCBI Taxonomy" id="47969"/>
    <lineage>
        <taxon>Eukaryota</taxon>
        <taxon>Metazoa</taxon>
        <taxon>Chordata</taxon>
        <taxon>Craniata</taxon>
        <taxon>Vertebrata</taxon>
        <taxon>Euteleostomi</taxon>
        <taxon>Actinopterygii</taxon>
        <taxon>Neopterygii</taxon>
        <taxon>Teleostei</taxon>
        <taxon>Neoteleostei</taxon>
        <taxon>Acanthomorphata</taxon>
        <taxon>Ovalentaria</taxon>
        <taxon>Cichlomorphae</taxon>
        <taxon>Cichliformes</taxon>
        <taxon>Cichlidae</taxon>
        <taxon>African cichlids</taxon>
        <taxon>Pseudocrenilabrinae</taxon>
        <taxon>Oreochromini</taxon>
        <taxon>Oreochromis</taxon>
    </lineage>
</organism>
<feature type="domain" description="ODAD1 central coiled coil region" evidence="4">
    <location>
        <begin position="279"/>
        <end position="422"/>
    </location>
</feature>
<accession>A0A668VJF4</accession>
<keyword evidence="6" id="KW-1185">Reference proteome</keyword>
<dbReference type="GO" id="GO:0036064">
    <property type="term" value="C:ciliary basal body"/>
    <property type="evidence" value="ECO:0007669"/>
    <property type="project" value="TreeGrafter"/>
</dbReference>
<feature type="coiled-coil region" evidence="2">
    <location>
        <begin position="32"/>
        <end position="66"/>
    </location>
</feature>
<feature type="compositionally biased region" description="Basic residues" evidence="3">
    <location>
        <begin position="536"/>
        <end position="547"/>
    </location>
</feature>
<evidence type="ECO:0000256" key="1">
    <source>
        <dbReference type="ARBA" id="ARBA00023054"/>
    </source>
</evidence>
<feature type="region of interest" description="Disordered" evidence="3">
    <location>
        <begin position="487"/>
        <end position="547"/>
    </location>
</feature>
<dbReference type="GO" id="GO:0097542">
    <property type="term" value="C:ciliary tip"/>
    <property type="evidence" value="ECO:0007669"/>
    <property type="project" value="TreeGrafter"/>
</dbReference>
<dbReference type="PANTHER" id="PTHR46518:SF1">
    <property type="entry name" value="OUTER DYNEIN ARM-DOCKING COMPLEX SUBUNIT 3"/>
    <property type="match status" value="1"/>
</dbReference>
<dbReference type="GO" id="GO:0036158">
    <property type="term" value="P:outer dynein arm assembly"/>
    <property type="evidence" value="ECO:0007669"/>
    <property type="project" value="InterPro"/>
</dbReference>